<organism evidence="2 3">
    <name type="scientific">Moniliophthora roreri</name>
    <name type="common">Frosty pod rot fungus</name>
    <name type="synonym">Monilia roreri</name>
    <dbReference type="NCBI Taxonomy" id="221103"/>
    <lineage>
        <taxon>Eukaryota</taxon>
        <taxon>Fungi</taxon>
        <taxon>Dikarya</taxon>
        <taxon>Basidiomycota</taxon>
        <taxon>Agaricomycotina</taxon>
        <taxon>Agaricomycetes</taxon>
        <taxon>Agaricomycetidae</taxon>
        <taxon>Agaricales</taxon>
        <taxon>Marasmiineae</taxon>
        <taxon>Marasmiaceae</taxon>
        <taxon>Moniliophthora</taxon>
    </lineage>
</organism>
<sequence length="198" mass="21314">MSNATASSSSSSTSSGQLSGGLSPVPTVSGEGRYGENITYQHGLHPNPYQLLHIFNTRQYDDQLQAAALSTSSDDELMGTAIPIQTSTTLGASSPNLPQSPEPLKTVSRPESPPLPVRPPNPLLATPSFILTPFPIPTSNLRSSRLITPPPETSNLRPLPTPEIFRCLKPQFHHEADVIPTVGRADPSEEDKDKDREN</sequence>
<feature type="region of interest" description="Disordered" evidence="1">
    <location>
        <begin position="1"/>
        <end position="41"/>
    </location>
</feature>
<proteinExistence type="predicted"/>
<evidence type="ECO:0000256" key="1">
    <source>
        <dbReference type="SAM" id="MobiDB-lite"/>
    </source>
</evidence>
<evidence type="ECO:0000313" key="2">
    <source>
        <dbReference type="EMBL" id="KTB38849.1"/>
    </source>
</evidence>
<dbReference type="AlphaFoldDB" id="A0A0W0FRC5"/>
<dbReference type="EMBL" id="LATX01001726">
    <property type="protein sequence ID" value="KTB38849.1"/>
    <property type="molecule type" value="Genomic_DNA"/>
</dbReference>
<feature type="region of interest" description="Disordered" evidence="1">
    <location>
        <begin position="175"/>
        <end position="198"/>
    </location>
</feature>
<reference evidence="2 3" key="1">
    <citation type="submission" date="2015-12" db="EMBL/GenBank/DDBJ databases">
        <title>Draft genome sequence of Moniliophthora roreri, the causal agent of frosty pod rot of cacao.</title>
        <authorList>
            <person name="Aime M.C."/>
            <person name="Diaz-Valderrama J.R."/>
            <person name="Kijpornyongpan T."/>
            <person name="Phillips-Mora W."/>
        </authorList>
    </citation>
    <scope>NUCLEOTIDE SEQUENCE [LARGE SCALE GENOMIC DNA]</scope>
    <source>
        <strain evidence="2 3">MCA 2952</strain>
    </source>
</reference>
<accession>A0A0W0FRC5</accession>
<evidence type="ECO:0000313" key="3">
    <source>
        <dbReference type="Proteomes" id="UP000054988"/>
    </source>
</evidence>
<comment type="caution">
    <text evidence="2">The sequence shown here is derived from an EMBL/GenBank/DDBJ whole genome shotgun (WGS) entry which is preliminary data.</text>
</comment>
<feature type="compositionally biased region" description="Polar residues" evidence="1">
    <location>
        <begin position="87"/>
        <end position="99"/>
    </location>
</feature>
<feature type="compositionally biased region" description="Low complexity" evidence="1">
    <location>
        <begin position="1"/>
        <end position="23"/>
    </location>
</feature>
<dbReference type="Proteomes" id="UP000054988">
    <property type="component" value="Unassembled WGS sequence"/>
</dbReference>
<gene>
    <name evidence="2" type="ORF">WG66_8572</name>
</gene>
<protein>
    <submittedName>
        <fullName evidence="2">Uncharacterized protein</fullName>
    </submittedName>
</protein>
<feature type="region of interest" description="Disordered" evidence="1">
    <location>
        <begin position="87"/>
        <end position="115"/>
    </location>
</feature>
<name>A0A0W0FRC5_MONRR</name>